<keyword evidence="1 7" id="KW-1003">Cell membrane</keyword>
<feature type="compositionally biased region" description="Gly residues" evidence="8">
    <location>
        <begin position="23"/>
        <end position="40"/>
    </location>
</feature>
<feature type="compositionally biased region" description="Basic residues" evidence="8">
    <location>
        <begin position="187"/>
        <end position="199"/>
    </location>
</feature>
<proteinExistence type="inferred from homology"/>
<dbReference type="CDD" id="cd08010">
    <property type="entry name" value="MltG_like"/>
    <property type="match status" value="1"/>
</dbReference>
<evidence type="ECO:0000256" key="1">
    <source>
        <dbReference type="ARBA" id="ARBA00022475"/>
    </source>
</evidence>
<feature type="transmembrane region" description="Helical" evidence="7">
    <location>
        <begin position="203"/>
        <end position="224"/>
    </location>
</feature>
<evidence type="ECO:0000313" key="9">
    <source>
        <dbReference type="EMBL" id="MEB8336602.1"/>
    </source>
</evidence>
<comment type="catalytic activity">
    <reaction evidence="7">
        <text>a peptidoglycan chain = a peptidoglycan chain with N-acetyl-1,6-anhydromuramyl-[peptide] at the reducing end + a peptidoglycan chain with N-acetylglucosamine at the non-reducing end.</text>
        <dbReference type="EC" id="4.2.2.29"/>
    </reaction>
</comment>
<comment type="similarity">
    <text evidence="7">Belongs to the transglycosylase MltG family.</text>
</comment>
<reference evidence="9 10" key="1">
    <citation type="submission" date="2022-10" db="EMBL/GenBank/DDBJ databases">
        <authorList>
            <person name="Xie J."/>
            <person name="Shen N."/>
        </authorList>
    </citation>
    <scope>NUCLEOTIDE SEQUENCE [LARGE SCALE GENOMIC DNA]</scope>
    <source>
        <strain evidence="9 10">YIM65594</strain>
    </source>
</reference>
<dbReference type="EC" id="4.2.2.29" evidence="7"/>
<feature type="compositionally biased region" description="Low complexity" evidence="8">
    <location>
        <begin position="81"/>
        <end position="92"/>
    </location>
</feature>
<protein>
    <recommendedName>
        <fullName evidence="7">Endolytic murein transglycosylase</fullName>
        <ecNumber evidence="7">4.2.2.29</ecNumber>
    </recommendedName>
    <alternativeName>
        <fullName evidence="7">Peptidoglycan lytic transglycosylase</fullName>
    </alternativeName>
    <alternativeName>
        <fullName evidence="7">Peptidoglycan polymerization terminase</fullName>
    </alternativeName>
</protein>
<evidence type="ECO:0000256" key="3">
    <source>
        <dbReference type="ARBA" id="ARBA00022989"/>
    </source>
</evidence>
<dbReference type="HAMAP" id="MF_02065">
    <property type="entry name" value="MltG"/>
    <property type="match status" value="1"/>
</dbReference>
<feature type="site" description="Important for catalytic activity" evidence="7">
    <location>
        <position position="432"/>
    </location>
</feature>
<gene>
    <name evidence="7 9" type="primary">mltG</name>
    <name evidence="9" type="ORF">OKJ99_03585</name>
</gene>
<name>A0ABU6EYZ3_9ACTN</name>
<keyword evidence="3 7" id="KW-1133">Transmembrane helix</keyword>
<keyword evidence="10" id="KW-1185">Reference proteome</keyword>
<keyword evidence="2 7" id="KW-0812">Transmembrane</keyword>
<feature type="region of interest" description="Disordered" evidence="8">
    <location>
        <begin position="1"/>
        <end position="199"/>
    </location>
</feature>
<keyword evidence="4 7" id="KW-0472">Membrane</keyword>
<dbReference type="Pfam" id="PF02618">
    <property type="entry name" value="YceG"/>
    <property type="match status" value="1"/>
</dbReference>
<dbReference type="PANTHER" id="PTHR30518:SF2">
    <property type="entry name" value="ENDOLYTIC MUREIN TRANSGLYCOSYLASE"/>
    <property type="match status" value="1"/>
</dbReference>
<evidence type="ECO:0000256" key="2">
    <source>
        <dbReference type="ARBA" id="ARBA00022692"/>
    </source>
</evidence>
<keyword evidence="5 7" id="KW-0456">Lyase</keyword>
<keyword evidence="6 7" id="KW-0961">Cell wall biogenesis/degradation</keyword>
<organism evidence="9 10">
    <name type="scientific">Streptomyces endophyticus</name>
    <dbReference type="NCBI Taxonomy" id="714166"/>
    <lineage>
        <taxon>Bacteria</taxon>
        <taxon>Bacillati</taxon>
        <taxon>Actinomycetota</taxon>
        <taxon>Actinomycetes</taxon>
        <taxon>Kitasatosporales</taxon>
        <taxon>Streptomycetaceae</taxon>
        <taxon>Streptomyces</taxon>
    </lineage>
</organism>
<comment type="caution">
    <text evidence="9">The sequence shown here is derived from an EMBL/GenBank/DDBJ whole genome shotgun (WGS) entry which is preliminary data.</text>
</comment>
<comment type="function">
    <text evidence="7">Functions as a peptidoglycan terminase that cleaves nascent peptidoglycan strands endolytically to terminate their elongation.</text>
</comment>
<evidence type="ECO:0000256" key="7">
    <source>
        <dbReference type="HAMAP-Rule" id="MF_02065"/>
    </source>
</evidence>
<dbReference type="InterPro" id="IPR003770">
    <property type="entry name" value="MLTG-like"/>
</dbReference>
<comment type="subcellular location">
    <subcellularLocation>
        <location evidence="7">Cell membrane</location>
        <topology evidence="7">Single-pass membrane protein</topology>
    </subcellularLocation>
</comment>
<dbReference type="NCBIfam" id="TIGR00247">
    <property type="entry name" value="endolytic transglycosylase MltG"/>
    <property type="match status" value="1"/>
</dbReference>
<evidence type="ECO:0000256" key="8">
    <source>
        <dbReference type="SAM" id="MobiDB-lite"/>
    </source>
</evidence>
<sequence length="556" mass="60330">MTEYGRGQGSEPWHPTDPLYGDQGWGQQAGHGQAAYGGQGSYDPQQAYDGDWDTNGQQGYGYGQDPSYGQDPGYGQDPHYGQDSGYGQQSYGGQQGQGGWDNSGPHAQPPYGVDPADPYGTGQHAAYNGEEPDYYNTPGAYPPPEPPGHRRPQDPGTGWDAGPDQGEEAFFNGGGDDEDDYDEGRGGRRGRGGKKPKKRRSGCACLVLTVIFAAGVGGVGYFGYQFYQDRFGTAPDYAGEGNGEQVTVVIPKGSGGYTIGQKLKDAGVVQSVDAFVAAQSADPKGKSIQDGAYVMEKQMSASSAVELLLSPESHANLTIPEGWRNAKVYELIDKKLKVDKGTTAKVAKKDYKDLGLPDWALNRRGVKDPLEGFLYPSSYAAAKGMKPDEVLKDMVARADDKYQRLDLEGEAKKLRLENPWQVLTVASLVQAEGKTHDDFRKMAEVVYNRLKTSNTETNQLLQFDSTFNYLKGQSNINIGESEINSNKDPYNTYTRKGLPPGPIGNPGDVALAATLNPTDNGWIYFVATDGMHKTEFAKTNAEFEKLKEKFNASQSN</sequence>
<dbReference type="RefSeq" id="WP_326014248.1">
    <property type="nucleotide sequence ID" value="NZ_JAOZYC010000013.1"/>
</dbReference>
<evidence type="ECO:0000256" key="6">
    <source>
        <dbReference type="ARBA" id="ARBA00023316"/>
    </source>
</evidence>
<evidence type="ECO:0000313" key="10">
    <source>
        <dbReference type="Proteomes" id="UP001354931"/>
    </source>
</evidence>
<accession>A0ABU6EYZ3</accession>
<dbReference type="EMBL" id="JAOZYC010000013">
    <property type="protein sequence ID" value="MEB8336602.1"/>
    <property type="molecule type" value="Genomic_DNA"/>
</dbReference>
<dbReference type="Gene3D" id="3.30.1490.480">
    <property type="entry name" value="Endolytic murein transglycosylase"/>
    <property type="match status" value="1"/>
</dbReference>
<dbReference type="Proteomes" id="UP001354931">
    <property type="component" value="Unassembled WGS sequence"/>
</dbReference>
<evidence type="ECO:0000256" key="4">
    <source>
        <dbReference type="ARBA" id="ARBA00023136"/>
    </source>
</evidence>
<dbReference type="PANTHER" id="PTHR30518">
    <property type="entry name" value="ENDOLYTIC MUREIN TRANSGLYCOSYLASE"/>
    <property type="match status" value="1"/>
</dbReference>
<evidence type="ECO:0000256" key="5">
    <source>
        <dbReference type="ARBA" id="ARBA00023239"/>
    </source>
</evidence>